<proteinExistence type="predicted"/>
<dbReference type="PANTHER" id="PTHR48079:SF9">
    <property type="entry name" value="PUTATIVE-RELATED"/>
    <property type="match status" value="1"/>
</dbReference>
<name>A0A8J2X5M7_ZYGB2</name>
<dbReference type="InterPro" id="IPR001509">
    <property type="entry name" value="Epimerase_deHydtase"/>
</dbReference>
<evidence type="ECO:0000313" key="2">
    <source>
        <dbReference type="EMBL" id="CDF92050.1"/>
    </source>
</evidence>
<evidence type="ECO:0000313" key="3">
    <source>
        <dbReference type="Proteomes" id="UP000019375"/>
    </source>
</evidence>
<protein>
    <submittedName>
        <fullName evidence="2">ZYBA0S19-00364g1_1</fullName>
    </submittedName>
</protein>
<evidence type="ECO:0000259" key="1">
    <source>
        <dbReference type="Pfam" id="PF01370"/>
    </source>
</evidence>
<dbReference type="Proteomes" id="UP000019375">
    <property type="component" value="Unassembled WGS sequence"/>
</dbReference>
<accession>A0A8J2X5M7</accession>
<dbReference type="EMBL" id="HG316472">
    <property type="protein sequence ID" value="CDF92050.1"/>
    <property type="molecule type" value="Genomic_DNA"/>
</dbReference>
<dbReference type="OrthoDB" id="10262413at2759"/>
<dbReference type="SUPFAM" id="SSF51735">
    <property type="entry name" value="NAD(P)-binding Rossmann-fold domains"/>
    <property type="match status" value="1"/>
</dbReference>
<dbReference type="Gene3D" id="3.40.50.720">
    <property type="entry name" value="NAD(P)-binding Rossmann-like Domain"/>
    <property type="match status" value="1"/>
</dbReference>
<feature type="domain" description="NAD-dependent epimerase/dehydratase" evidence="1">
    <location>
        <begin position="3"/>
        <end position="213"/>
    </location>
</feature>
<dbReference type="AlphaFoldDB" id="A0A8J2X5M7"/>
<dbReference type="CDD" id="cd05262">
    <property type="entry name" value="SDR_a7"/>
    <property type="match status" value="1"/>
</dbReference>
<dbReference type="InterPro" id="IPR036291">
    <property type="entry name" value="NAD(P)-bd_dom_sf"/>
</dbReference>
<dbReference type="InterPro" id="IPR051783">
    <property type="entry name" value="NAD(P)-dependent_oxidoreduct"/>
</dbReference>
<dbReference type="PANTHER" id="PTHR48079">
    <property type="entry name" value="PROTEIN YEEZ"/>
    <property type="match status" value="1"/>
</dbReference>
<organism evidence="2 3">
    <name type="scientific">Zygosaccharomyces bailii (strain CLIB 213 / ATCC 58445 / CBS 680 / BCRC 21525 / NBRC 1098 / NCYC 1416 / NRRL Y-2227)</name>
    <dbReference type="NCBI Taxonomy" id="1333698"/>
    <lineage>
        <taxon>Eukaryota</taxon>
        <taxon>Fungi</taxon>
        <taxon>Dikarya</taxon>
        <taxon>Ascomycota</taxon>
        <taxon>Saccharomycotina</taxon>
        <taxon>Saccharomycetes</taxon>
        <taxon>Saccharomycetales</taxon>
        <taxon>Saccharomycetaceae</taxon>
        <taxon>Zygosaccharomyces</taxon>
    </lineage>
</organism>
<dbReference type="GO" id="GO:0005737">
    <property type="term" value="C:cytoplasm"/>
    <property type="evidence" value="ECO:0007669"/>
    <property type="project" value="TreeGrafter"/>
</dbReference>
<keyword evidence="3" id="KW-1185">Reference proteome</keyword>
<sequence length="291" mass="31429">MKVFVTGASGFIGSALVPELIKAGHEVVGLARSEESARKISSLGDNVGVLRGGLEDLNILKKGAEESEGVIHLGFVHDYNNYDECCKIDRSATMAMLDSLEGTDKRFVYTGVSLPRVKTDQVDSATHNLRGITEKLVLNYKDRGVNVACIRLPPTVHGKGDKAFIPLIMAAAKSSGKSGYIASGENVWPAVARADAAHLFRLVLEKGRAGGIYDGIAEQGIRTRDIAETIGEILKVPAVSIPAGEASKHFGNMAVFFARDIPVSNENTRKELDWKPKGLGLLEDLRENYRP</sequence>
<dbReference type="Pfam" id="PF01370">
    <property type="entry name" value="Epimerase"/>
    <property type="match status" value="1"/>
</dbReference>
<reference evidence="3" key="1">
    <citation type="journal article" date="2013" name="Genome Announc.">
        <title>Genome sequence of the food spoilage yeast Zygosaccharomyces bailii CLIB 213(T).</title>
        <authorList>
            <person name="Galeote V."/>
            <person name="Bigey F."/>
            <person name="Devillers H."/>
            <person name="Neuveglise C."/>
            <person name="Dequin S."/>
        </authorList>
    </citation>
    <scope>NUCLEOTIDE SEQUENCE [LARGE SCALE GENOMIC DNA]</scope>
    <source>
        <strain evidence="3">CLIB 213 / ATCC 58445 / CBS 680 / CCRC 21525 / NBRC 1098 / NCYC 1416 / NRRL Y-2227</strain>
    </source>
</reference>
<gene>
    <name evidence="2" type="ORF">BN860_00364g</name>
</gene>
<dbReference type="GO" id="GO:0004029">
    <property type="term" value="F:aldehyde dehydrogenase (NAD+) activity"/>
    <property type="evidence" value="ECO:0007669"/>
    <property type="project" value="TreeGrafter"/>
</dbReference>